<proteinExistence type="predicted"/>
<dbReference type="EMBL" id="JAINUF010000007">
    <property type="protein sequence ID" value="KAJ8353666.1"/>
    <property type="molecule type" value="Genomic_DNA"/>
</dbReference>
<name>A0A9Q1F944_SYNKA</name>
<evidence type="ECO:0000313" key="3">
    <source>
        <dbReference type="Proteomes" id="UP001152622"/>
    </source>
</evidence>
<dbReference type="OrthoDB" id="10036512at2759"/>
<protein>
    <submittedName>
        <fullName evidence="2">Uncharacterized protein</fullName>
    </submittedName>
</protein>
<evidence type="ECO:0000313" key="2">
    <source>
        <dbReference type="EMBL" id="KAJ8353666.1"/>
    </source>
</evidence>
<feature type="compositionally biased region" description="Low complexity" evidence="1">
    <location>
        <begin position="73"/>
        <end position="89"/>
    </location>
</feature>
<evidence type="ECO:0000256" key="1">
    <source>
        <dbReference type="SAM" id="MobiDB-lite"/>
    </source>
</evidence>
<dbReference type="Proteomes" id="UP001152622">
    <property type="component" value="Chromosome 7"/>
</dbReference>
<feature type="region of interest" description="Disordered" evidence="1">
    <location>
        <begin position="61"/>
        <end position="135"/>
    </location>
</feature>
<reference evidence="2" key="1">
    <citation type="journal article" date="2023" name="Science">
        <title>Genome structures resolve the early diversification of teleost fishes.</title>
        <authorList>
            <person name="Parey E."/>
            <person name="Louis A."/>
            <person name="Montfort J."/>
            <person name="Bouchez O."/>
            <person name="Roques C."/>
            <person name="Iampietro C."/>
            <person name="Lluch J."/>
            <person name="Castinel A."/>
            <person name="Donnadieu C."/>
            <person name="Desvignes T."/>
            <person name="Floi Bucao C."/>
            <person name="Jouanno E."/>
            <person name="Wen M."/>
            <person name="Mejri S."/>
            <person name="Dirks R."/>
            <person name="Jansen H."/>
            <person name="Henkel C."/>
            <person name="Chen W.J."/>
            <person name="Zahm M."/>
            <person name="Cabau C."/>
            <person name="Klopp C."/>
            <person name="Thompson A.W."/>
            <person name="Robinson-Rechavi M."/>
            <person name="Braasch I."/>
            <person name="Lecointre G."/>
            <person name="Bobe J."/>
            <person name="Postlethwait J.H."/>
            <person name="Berthelot C."/>
            <person name="Roest Crollius H."/>
            <person name="Guiguen Y."/>
        </authorList>
    </citation>
    <scope>NUCLEOTIDE SEQUENCE</scope>
    <source>
        <strain evidence="2">WJC10195</strain>
    </source>
</reference>
<gene>
    <name evidence="2" type="ORF">SKAU_G00212330</name>
</gene>
<keyword evidence="3" id="KW-1185">Reference proteome</keyword>
<dbReference type="AlphaFoldDB" id="A0A9Q1F944"/>
<feature type="compositionally biased region" description="Basic and acidic residues" evidence="1">
    <location>
        <begin position="63"/>
        <end position="72"/>
    </location>
</feature>
<feature type="compositionally biased region" description="Basic residues" evidence="1">
    <location>
        <begin position="100"/>
        <end position="111"/>
    </location>
</feature>
<comment type="caution">
    <text evidence="2">The sequence shown here is derived from an EMBL/GenBank/DDBJ whole genome shotgun (WGS) entry which is preliminary data.</text>
</comment>
<sequence>MHTFRLRAFLCDAPARAFLKNIKGHNAVQGFATSILLESDDAKRQAYLPYAKELMQRFVTNDDAERTSHSKLQDLSSSSDDEAGASAMKEGPKGPVPKKTPVRRSPRKKVSQKPAANMPLETPVKKKLPKTAGKS</sequence>
<organism evidence="2 3">
    <name type="scientific">Synaphobranchus kaupii</name>
    <name type="common">Kaup's arrowtooth eel</name>
    <dbReference type="NCBI Taxonomy" id="118154"/>
    <lineage>
        <taxon>Eukaryota</taxon>
        <taxon>Metazoa</taxon>
        <taxon>Chordata</taxon>
        <taxon>Craniata</taxon>
        <taxon>Vertebrata</taxon>
        <taxon>Euteleostomi</taxon>
        <taxon>Actinopterygii</taxon>
        <taxon>Neopterygii</taxon>
        <taxon>Teleostei</taxon>
        <taxon>Anguilliformes</taxon>
        <taxon>Synaphobranchidae</taxon>
        <taxon>Synaphobranchus</taxon>
    </lineage>
</organism>
<accession>A0A9Q1F944</accession>